<comment type="caution">
    <text evidence="1">The sequence shown here is derived from an EMBL/GenBank/DDBJ whole genome shotgun (WGS) entry which is preliminary data.</text>
</comment>
<organism evidence="1 2">
    <name type="scientific">Kiloniella litopenaei</name>
    <dbReference type="NCBI Taxonomy" id="1549748"/>
    <lineage>
        <taxon>Bacteria</taxon>
        <taxon>Pseudomonadati</taxon>
        <taxon>Pseudomonadota</taxon>
        <taxon>Alphaproteobacteria</taxon>
        <taxon>Rhodospirillales</taxon>
        <taxon>Kiloniellaceae</taxon>
        <taxon>Kiloniella</taxon>
    </lineage>
</organism>
<proteinExistence type="predicted"/>
<gene>
    <name evidence="1" type="ORF">WH95_01400</name>
</gene>
<protein>
    <submittedName>
        <fullName evidence="1">Uncharacterized protein</fullName>
    </submittedName>
</protein>
<keyword evidence="2" id="KW-1185">Reference proteome</keyword>
<accession>A0A0M2RFG1</accession>
<dbReference type="EMBL" id="LANI01000001">
    <property type="protein sequence ID" value="KKJ78755.1"/>
    <property type="molecule type" value="Genomic_DNA"/>
</dbReference>
<dbReference type="Proteomes" id="UP000034491">
    <property type="component" value="Unassembled WGS sequence"/>
</dbReference>
<evidence type="ECO:0000313" key="1">
    <source>
        <dbReference type="EMBL" id="KKJ78755.1"/>
    </source>
</evidence>
<reference evidence="1 2" key="1">
    <citation type="submission" date="2015-03" db="EMBL/GenBank/DDBJ databases">
        <title>Genome sequence of Kiloniella sp. P1-1, isolated from the gut microflora of Pacific white shrimp, Penaeus vannamei.</title>
        <authorList>
            <person name="Shao Z."/>
            <person name="Wang L."/>
            <person name="Li X."/>
        </authorList>
    </citation>
    <scope>NUCLEOTIDE SEQUENCE [LARGE SCALE GENOMIC DNA]</scope>
    <source>
        <strain evidence="1 2">P1-1</strain>
    </source>
</reference>
<dbReference type="AlphaFoldDB" id="A0A0M2RFG1"/>
<evidence type="ECO:0000313" key="2">
    <source>
        <dbReference type="Proteomes" id="UP000034491"/>
    </source>
</evidence>
<name>A0A0M2RFG1_9PROT</name>
<sequence length="130" mass="14217">MHRPASQETCHLVINANRAGCLGMGDKDGYPAITSRDLVSLFDPLCPGTEGAVEKNTKQESSDTFLKNCTDIIDEPKIFIRPDIFNNQGHTNKRARTQILLLPLMHTQPMGAAIPLGDCTFGIPPVETLN</sequence>